<keyword evidence="7" id="KW-1185">Reference proteome</keyword>
<keyword evidence="3" id="KW-0732">Signal</keyword>
<feature type="signal peptide" evidence="3">
    <location>
        <begin position="1"/>
        <end position="16"/>
    </location>
</feature>
<reference evidence="6" key="1">
    <citation type="submission" date="2020-11" db="EMBL/GenBank/DDBJ databases">
        <authorList>
            <person name="Whiteford S."/>
        </authorList>
    </citation>
    <scope>NUCLEOTIDE SEQUENCE</scope>
</reference>
<evidence type="ECO:0000259" key="4">
    <source>
        <dbReference type="Pfam" id="PF03258"/>
    </source>
</evidence>
<dbReference type="EMBL" id="CAJHNJ030000114">
    <property type="protein sequence ID" value="CAG9135782.1"/>
    <property type="molecule type" value="Genomic_DNA"/>
</dbReference>
<evidence type="ECO:0000256" key="2">
    <source>
        <dbReference type="SAM" id="MobiDB-lite"/>
    </source>
</evidence>
<feature type="domain" description="FP protein N-terminal" evidence="4">
    <location>
        <begin position="226"/>
        <end position="317"/>
    </location>
</feature>
<evidence type="ECO:0000313" key="7">
    <source>
        <dbReference type="Proteomes" id="UP000653454"/>
    </source>
</evidence>
<dbReference type="Pfam" id="PF03258">
    <property type="entry name" value="Baculo_FP"/>
    <property type="match status" value="1"/>
</dbReference>
<dbReference type="AlphaFoldDB" id="A0A8S4GA30"/>
<comment type="caution">
    <text evidence="6">The sequence shown here is derived from an EMBL/GenBank/DDBJ whole genome shotgun (WGS) entry which is preliminary data.</text>
</comment>
<feature type="domain" description="FP protein C-terminal" evidence="5">
    <location>
        <begin position="322"/>
        <end position="354"/>
    </location>
</feature>
<evidence type="ECO:0000256" key="3">
    <source>
        <dbReference type="SAM" id="SignalP"/>
    </source>
</evidence>
<organism evidence="6 7">
    <name type="scientific">Plutella xylostella</name>
    <name type="common">Diamondback moth</name>
    <name type="synonym">Plutella maculipennis</name>
    <dbReference type="NCBI Taxonomy" id="51655"/>
    <lineage>
        <taxon>Eukaryota</taxon>
        <taxon>Metazoa</taxon>
        <taxon>Ecdysozoa</taxon>
        <taxon>Arthropoda</taxon>
        <taxon>Hexapoda</taxon>
        <taxon>Insecta</taxon>
        <taxon>Pterygota</taxon>
        <taxon>Neoptera</taxon>
        <taxon>Endopterygota</taxon>
        <taxon>Lepidoptera</taxon>
        <taxon>Glossata</taxon>
        <taxon>Ditrysia</taxon>
        <taxon>Yponomeutoidea</taxon>
        <taxon>Plutellidae</taxon>
        <taxon>Plutella</taxon>
    </lineage>
</organism>
<evidence type="ECO:0000256" key="1">
    <source>
        <dbReference type="SAM" id="Coils"/>
    </source>
</evidence>
<feature type="chain" id="PRO_5035827412" evidence="3">
    <location>
        <begin position="17"/>
        <end position="355"/>
    </location>
</feature>
<keyword evidence="1" id="KW-0175">Coiled coil</keyword>
<dbReference type="Proteomes" id="UP000653454">
    <property type="component" value="Unassembled WGS sequence"/>
</dbReference>
<dbReference type="InterPro" id="IPR057251">
    <property type="entry name" value="FP_C"/>
</dbReference>
<feature type="region of interest" description="Disordered" evidence="2">
    <location>
        <begin position="21"/>
        <end position="42"/>
    </location>
</feature>
<accession>A0A8S4GA30</accession>
<protein>
    <submittedName>
        <fullName evidence="6">(diamondback moth) hypothetical protein</fullName>
    </submittedName>
</protein>
<proteinExistence type="predicted"/>
<dbReference type="Pfam" id="PF25298">
    <property type="entry name" value="Baculo_FP_2nd"/>
    <property type="match status" value="1"/>
</dbReference>
<gene>
    <name evidence="6" type="ORF">PLXY2_LOCUS14054</name>
</gene>
<evidence type="ECO:0000259" key="5">
    <source>
        <dbReference type="Pfam" id="PF25298"/>
    </source>
</evidence>
<name>A0A8S4GA30_PLUXY</name>
<feature type="coiled-coil region" evidence="1">
    <location>
        <begin position="174"/>
        <end position="222"/>
    </location>
</feature>
<dbReference type="InterPro" id="IPR004941">
    <property type="entry name" value="FP_N"/>
</dbReference>
<sequence>MLQAALLAACLAVASAGIGYGDSGSPPPSPGTLSSVGGDGEEIPPVYRPKSQNYMISVPARPRAPHAHWEEETALTRAPDARNCLLCEAQISSKQLTALRSTNGIEWSCENCLSNMSKRSSFLIPEEESDTDEVKTINVDVKKLLHDITIEMRKTIKEELETFQDSLEFIGEQVSRIEETIKNQNTKIKHLENKNMELSNQNKNLELRLSAMEQRQQETDQKLLSNVLEVAGIPSTPDENVKDLVQSVASKLNTDTKDVREIRRITAKTEKSSYIIVEMNTKTSRDKWLQEAKSRTIQVKDITTTTPPKSASARVYVREALTHSMKALLYNAKQKLRGSYQFVWCKSGKIFAKKR</sequence>
<evidence type="ECO:0000313" key="6">
    <source>
        <dbReference type="EMBL" id="CAG9135782.1"/>
    </source>
</evidence>